<dbReference type="AlphaFoldDB" id="A0AAJ1MAN5"/>
<dbReference type="Pfam" id="PF16729">
    <property type="entry name" value="DUF5067"/>
    <property type="match status" value="1"/>
</dbReference>
<dbReference type="Proteomes" id="UP001220670">
    <property type="component" value="Unassembled WGS sequence"/>
</dbReference>
<comment type="caution">
    <text evidence="5">The sequence shown here is derived from an EMBL/GenBank/DDBJ whole genome shotgun (WGS) entry which is preliminary data.</text>
</comment>
<organism evidence="5 6">
    <name type="scientific">Limosilactobacillus mucosae</name>
    <name type="common">Lactobacillus mucosae</name>
    <dbReference type="NCBI Taxonomy" id="97478"/>
    <lineage>
        <taxon>Bacteria</taxon>
        <taxon>Bacillati</taxon>
        <taxon>Bacillota</taxon>
        <taxon>Bacilli</taxon>
        <taxon>Lactobacillales</taxon>
        <taxon>Lactobacillaceae</taxon>
        <taxon>Limosilactobacillus</taxon>
    </lineage>
</organism>
<reference evidence="5" key="1">
    <citation type="submission" date="2023-01" db="EMBL/GenBank/DDBJ databases">
        <title>Genome analysis of 13 Lactobacillus isolated from gut of wild boar.</title>
        <authorList>
            <person name="Papp P."/>
            <person name="Libisch B."/>
            <person name="Nagy T."/>
            <person name="Olasz F."/>
        </authorList>
    </citation>
    <scope>NUCLEOTIDE SEQUENCE</scope>
    <source>
        <strain evidence="5">F146</strain>
    </source>
</reference>
<dbReference type="Gene3D" id="2.60.40.1240">
    <property type="match status" value="1"/>
</dbReference>
<gene>
    <name evidence="5" type="ORF">PO250_06445</name>
</gene>
<dbReference type="PROSITE" id="PS51257">
    <property type="entry name" value="PROKAR_LIPOPROTEIN"/>
    <property type="match status" value="1"/>
</dbReference>
<evidence type="ECO:0000313" key="5">
    <source>
        <dbReference type="EMBL" id="MDC2829945.1"/>
    </source>
</evidence>
<feature type="region of interest" description="Disordered" evidence="2">
    <location>
        <begin position="196"/>
        <end position="247"/>
    </location>
</feature>
<dbReference type="EMBL" id="JAQONE010000022">
    <property type="protein sequence ID" value="MDC2829945.1"/>
    <property type="molecule type" value="Genomic_DNA"/>
</dbReference>
<evidence type="ECO:0000256" key="3">
    <source>
        <dbReference type="SAM" id="SignalP"/>
    </source>
</evidence>
<keyword evidence="1 3" id="KW-0732">Signal</keyword>
<sequence length="317" mass="34817">MKKSIAFLIAACGIALAGCSTNTNKTESSSSSSSSSVSRSSSVKPDPNASERTWTYKNNIFDAGNETYRFTKWDVMDSVDEGKKVLVLYCDVTNNSTKEMDPSNVYMVVHAYQKNATSDVQLDPGMVKPDENGNDPLQQYEDGLHNNLLPGKTVKAVMLFTINNDKPVRLEFENPNFETIGTKTYKVSKKISKADKKKLNQASSSSSSSQSQTAAQQNDGSQQQTTQANQSSNSNNSSVNGSASSDIDNFNGDIHDFVNTYGETMAAYKIDHGMSVKDALYSTPDNMKTSGEMQDQYLYEQGKDPQQEYQNAVNQGY</sequence>
<dbReference type="InterPro" id="IPR031989">
    <property type="entry name" value="DUF5067"/>
</dbReference>
<evidence type="ECO:0000313" key="6">
    <source>
        <dbReference type="Proteomes" id="UP001220670"/>
    </source>
</evidence>
<evidence type="ECO:0000256" key="1">
    <source>
        <dbReference type="ARBA" id="ARBA00022729"/>
    </source>
</evidence>
<feature type="signal peptide" evidence="3">
    <location>
        <begin position="1"/>
        <end position="17"/>
    </location>
</feature>
<feature type="compositionally biased region" description="Low complexity" evidence="2">
    <location>
        <begin position="201"/>
        <end position="245"/>
    </location>
</feature>
<name>A0AAJ1MAN5_LIMMU</name>
<feature type="chain" id="PRO_5042500004" evidence="3">
    <location>
        <begin position="18"/>
        <end position="317"/>
    </location>
</feature>
<evidence type="ECO:0000259" key="4">
    <source>
        <dbReference type="Pfam" id="PF16729"/>
    </source>
</evidence>
<feature type="region of interest" description="Disordered" evidence="2">
    <location>
        <begin position="22"/>
        <end position="50"/>
    </location>
</feature>
<feature type="compositionally biased region" description="Low complexity" evidence="2">
    <location>
        <begin position="28"/>
        <end position="43"/>
    </location>
</feature>
<dbReference type="InterPro" id="IPR029050">
    <property type="entry name" value="Immunoprotect_excell_Ig-like"/>
</dbReference>
<evidence type="ECO:0000256" key="2">
    <source>
        <dbReference type="SAM" id="MobiDB-lite"/>
    </source>
</evidence>
<protein>
    <submittedName>
        <fullName evidence="5">DUF5067 domain-containing protein</fullName>
    </submittedName>
</protein>
<accession>A0AAJ1MAN5</accession>
<feature type="domain" description="DUF5067" evidence="4">
    <location>
        <begin position="44"/>
        <end position="174"/>
    </location>
</feature>
<proteinExistence type="predicted"/>
<dbReference type="RefSeq" id="WP_272209070.1">
    <property type="nucleotide sequence ID" value="NZ_JAQOMV010000009.1"/>
</dbReference>